<keyword evidence="1" id="KW-0805">Transcription regulation</keyword>
<dbReference type="PANTHER" id="PTHR44846">
    <property type="entry name" value="MANNOSYL-D-GLYCERATE TRANSPORT/METABOLISM SYSTEM REPRESSOR MNGR-RELATED"/>
    <property type="match status" value="1"/>
</dbReference>
<evidence type="ECO:0000256" key="1">
    <source>
        <dbReference type="ARBA" id="ARBA00023015"/>
    </source>
</evidence>
<dbReference type="Proteomes" id="UP000185479">
    <property type="component" value="Chromosome"/>
</dbReference>
<dbReference type="Gene3D" id="1.10.10.10">
    <property type="entry name" value="Winged helix-like DNA-binding domain superfamily/Winged helix DNA-binding domain"/>
    <property type="match status" value="1"/>
</dbReference>
<dbReference type="Proteomes" id="UP000315353">
    <property type="component" value="Unassembled WGS sequence"/>
</dbReference>
<dbReference type="KEGG" id="cfc:CFLV_09770"/>
<feature type="domain" description="HTH gntR-type" evidence="4">
    <location>
        <begin position="8"/>
        <end position="78"/>
    </location>
</feature>
<dbReference type="STRING" id="28028.CFLV_09770"/>
<accession>A0A1L7CNN0</accession>
<dbReference type="Gene3D" id="3.40.1410.10">
    <property type="entry name" value="Chorismate lyase-like"/>
    <property type="match status" value="1"/>
</dbReference>
<dbReference type="PRINTS" id="PR00035">
    <property type="entry name" value="HTHGNTR"/>
</dbReference>
<keyword evidence="7" id="KW-1185">Reference proteome</keyword>
<dbReference type="GO" id="GO:0045892">
    <property type="term" value="P:negative regulation of DNA-templated transcription"/>
    <property type="evidence" value="ECO:0007669"/>
    <property type="project" value="TreeGrafter"/>
</dbReference>
<evidence type="ECO:0000313" key="7">
    <source>
        <dbReference type="Proteomes" id="UP000185479"/>
    </source>
</evidence>
<dbReference type="GeneID" id="82880981"/>
<keyword evidence="3" id="KW-0804">Transcription</keyword>
<dbReference type="OrthoDB" id="7363114at2"/>
<dbReference type="PROSITE" id="PS50949">
    <property type="entry name" value="HTH_GNTR"/>
    <property type="match status" value="1"/>
</dbReference>
<dbReference type="SUPFAM" id="SSF64288">
    <property type="entry name" value="Chorismate lyase-like"/>
    <property type="match status" value="1"/>
</dbReference>
<dbReference type="InterPro" id="IPR011663">
    <property type="entry name" value="UTRA"/>
</dbReference>
<dbReference type="CDD" id="cd07377">
    <property type="entry name" value="WHTH_GntR"/>
    <property type="match status" value="1"/>
</dbReference>
<reference evidence="5 7" key="1">
    <citation type="submission" date="2014-08" db="EMBL/GenBank/DDBJ databases">
        <title>Complete genome sequence of Corynebacterium flavescens OJ8(T)(=DSM 20296(T)), isolated from cheese.</title>
        <authorList>
            <person name="Ruckert C."/>
            <person name="Albersmeier A."/>
            <person name="Winkler A."/>
            <person name="Kalinowski J."/>
        </authorList>
    </citation>
    <scope>NUCLEOTIDE SEQUENCE [LARGE SCALE GENOMIC DNA]</scope>
    <source>
        <strain evidence="5 7">OJ8</strain>
    </source>
</reference>
<evidence type="ECO:0000259" key="4">
    <source>
        <dbReference type="PROSITE" id="PS50949"/>
    </source>
</evidence>
<dbReference type="GO" id="GO:0003700">
    <property type="term" value="F:DNA-binding transcription factor activity"/>
    <property type="evidence" value="ECO:0007669"/>
    <property type="project" value="InterPro"/>
</dbReference>
<dbReference type="Pfam" id="PF00392">
    <property type="entry name" value="GntR"/>
    <property type="match status" value="1"/>
</dbReference>
<dbReference type="RefSeq" id="WP_075730365.1">
    <property type="nucleotide sequence ID" value="NZ_BJNB01000015.1"/>
</dbReference>
<dbReference type="PANTHER" id="PTHR44846:SF17">
    <property type="entry name" value="GNTR-FAMILY TRANSCRIPTIONAL REGULATOR"/>
    <property type="match status" value="1"/>
</dbReference>
<name>A0A1L7CNN0_CORFL</name>
<sequence>MGNTNRRRPAYLTISDSLRGRIERHELKPGERFPTERELVQEFNVARMTVRHALDILQIEGLIDRRRGRTGGTFVRAIPPALSLTSKEGFIEQLRALGHETADSVVSLSRNEVLRHVAVALGIEDGTPVWELKRVHCIDGLPVIFSYHTFPVALVPDLRENELTAPIPQLLAAAGCPPVYKREAISTTTARSEEQRLLKVSRGHPLLRLMRILKAADGTVVDYVEESLRADAVNIELEMGEDPAPTEAPRLD</sequence>
<dbReference type="SMART" id="SM00866">
    <property type="entry name" value="UTRA"/>
    <property type="match status" value="1"/>
</dbReference>
<dbReference type="InterPro" id="IPR050679">
    <property type="entry name" value="Bact_HTH_transcr_reg"/>
</dbReference>
<dbReference type="AlphaFoldDB" id="A0A1L7CNN0"/>
<dbReference type="SUPFAM" id="SSF46785">
    <property type="entry name" value="Winged helix' DNA-binding domain"/>
    <property type="match status" value="1"/>
</dbReference>
<dbReference type="GO" id="GO:0003677">
    <property type="term" value="F:DNA binding"/>
    <property type="evidence" value="ECO:0007669"/>
    <property type="project" value="UniProtKB-KW"/>
</dbReference>
<dbReference type="InterPro" id="IPR036388">
    <property type="entry name" value="WH-like_DNA-bd_sf"/>
</dbReference>
<dbReference type="InterPro" id="IPR000524">
    <property type="entry name" value="Tscrpt_reg_HTH_GntR"/>
</dbReference>
<organism evidence="5 7">
    <name type="scientific">Corynebacterium flavescens</name>
    <dbReference type="NCBI Taxonomy" id="28028"/>
    <lineage>
        <taxon>Bacteria</taxon>
        <taxon>Bacillati</taxon>
        <taxon>Actinomycetota</taxon>
        <taxon>Actinomycetes</taxon>
        <taxon>Mycobacteriales</taxon>
        <taxon>Corynebacteriaceae</taxon>
        <taxon>Corynebacterium</taxon>
    </lineage>
</organism>
<dbReference type="SMART" id="SM00345">
    <property type="entry name" value="HTH_GNTR"/>
    <property type="match status" value="1"/>
</dbReference>
<dbReference type="EMBL" id="CP009246">
    <property type="protein sequence ID" value="APT87431.1"/>
    <property type="molecule type" value="Genomic_DNA"/>
</dbReference>
<evidence type="ECO:0000256" key="2">
    <source>
        <dbReference type="ARBA" id="ARBA00023125"/>
    </source>
</evidence>
<dbReference type="Pfam" id="PF07702">
    <property type="entry name" value="UTRA"/>
    <property type="match status" value="1"/>
</dbReference>
<proteinExistence type="predicted"/>
<dbReference type="InterPro" id="IPR028978">
    <property type="entry name" value="Chorismate_lyase_/UTRA_dom_sf"/>
</dbReference>
<reference evidence="6 8" key="2">
    <citation type="submission" date="2019-06" db="EMBL/GenBank/DDBJ databases">
        <title>Whole genome shotgun sequence of Corynebacterium flavescens NBRC 14136.</title>
        <authorList>
            <person name="Hosoyama A."/>
            <person name="Uohara A."/>
            <person name="Ohji S."/>
            <person name="Ichikawa N."/>
        </authorList>
    </citation>
    <scope>NUCLEOTIDE SEQUENCE [LARGE SCALE GENOMIC DNA]</scope>
    <source>
        <strain evidence="6 8">NBRC 14136</strain>
    </source>
</reference>
<keyword evidence="2" id="KW-0238">DNA-binding</keyword>
<evidence type="ECO:0000313" key="8">
    <source>
        <dbReference type="Proteomes" id="UP000315353"/>
    </source>
</evidence>
<evidence type="ECO:0000313" key="5">
    <source>
        <dbReference type="EMBL" id="APT87431.1"/>
    </source>
</evidence>
<gene>
    <name evidence="6" type="ORF">CFL01nite_12040</name>
    <name evidence="5" type="ORF">CFLV_09770</name>
</gene>
<protein>
    <submittedName>
        <fullName evidence="5 6">Transcriptional regulator</fullName>
    </submittedName>
</protein>
<evidence type="ECO:0000313" key="6">
    <source>
        <dbReference type="EMBL" id="GEB97709.1"/>
    </source>
</evidence>
<dbReference type="InterPro" id="IPR036390">
    <property type="entry name" value="WH_DNA-bd_sf"/>
</dbReference>
<dbReference type="EMBL" id="BJNB01000015">
    <property type="protein sequence ID" value="GEB97709.1"/>
    <property type="molecule type" value="Genomic_DNA"/>
</dbReference>
<evidence type="ECO:0000256" key="3">
    <source>
        <dbReference type="ARBA" id="ARBA00023163"/>
    </source>
</evidence>